<dbReference type="EMBL" id="BAAFJT010000007">
    <property type="protein sequence ID" value="GAB0192444.1"/>
    <property type="molecule type" value="Genomic_DNA"/>
</dbReference>
<name>A0ABC9X613_GRUJA</name>
<organism evidence="2 3">
    <name type="scientific">Grus japonensis</name>
    <name type="common">Japanese crane</name>
    <name type="synonym">Red-crowned crane</name>
    <dbReference type="NCBI Taxonomy" id="30415"/>
    <lineage>
        <taxon>Eukaryota</taxon>
        <taxon>Metazoa</taxon>
        <taxon>Chordata</taxon>
        <taxon>Craniata</taxon>
        <taxon>Vertebrata</taxon>
        <taxon>Euteleostomi</taxon>
        <taxon>Archelosauria</taxon>
        <taxon>Archosauria</taxon>
        <taxon>Dinosauria</taxon>
        <taxon>Saurischia</taxon>
        <taxon>Theropoda</taxon>
        <taxon>Coelurosauria</taxon>
        <taxon>Aves</taxon>
        <taxon>Neognathae</taxon>
        <taxon>Neoaves</taxon>
        <taxon>Gruiformes</taxon>
        <taxon>Gruidae</taxon>
        <taxon>Grus</taxon>
    </lineage>
</organism>
<accession>A0ABC9X613</accession>
<gene>
    <name evidence="2" type="ORF">GRJ2_001709700</name>
</gene>
<evidence type="ECO:0000313" key="2">
    <source>
        <dbReference type="EMBL" id="GAB0192444.1"/>
    </source>
</evidence>
<reference evidence="2 3" key="1">
    <citation type="submission" date="2024-06" db="EMBL/GenBank/DDBJ databases">
        <title>The draft genome of Grus japonensis, version 3.</title>
        <authorList>
            <person name="Nabeshima K."/>
            <person name="Suzuki S."/>
            <person name="Onuma M."/>
        </authorList>
    </citation>
    <scope>NUCLEOTIDE SEQUENCE [LARGE SCALE GENOMIC DNA]</scope>
    <source>
        <strain evidence="2 3">451A</strain>
    </source>
</reference>
<evidence type="ECO:0000256" key="1">
    <source>
        <dbReference type="SAM" id="MobiDB-lite"/>
    </source>
</evidence>
<sequence>MDYRGGFCEKLLEASHVSDRANASQLQDRHAAGQGQANQHLCDNVFRKKKNQLEGAFAAGEKSEKMQETLQTPRSVQKEGEEVLQAPEQRSPCSLW</sequence>
<dbReference type="AlphaFoldDB" id="A0ABC9X613"/>
<comment type="caution">
    <text evidence="2">The sequence shown here is derived from an EMBL/GenBank/DDBJ whole genome shotgun (WGS) entry which is preliminary data.</text>
</comment>
<keyword evidence="3" id="KW-1185">Reference proteome</keyword>
<feature type="region of interest" description="Disordered" evidence="1">
    <location>
        <begin position="58"/>
        <end position="96"/>
    </location>
</feature>
<evidence type="ECO:0000313" key="3">
    <source>
        <dbReference type="Proteomes" id="UP001623348"/>
    </source>
</evidence>
<proteinExistence type="predicted"/>
<dbReference type="Proteomes" id="UP001623348">
    <property type="component" value="Unassembled WGS sequence"/>
</dbReference>
<protein>
    <submittedName>
        <fullName evidence="2">Uncharacterized protein</fullName>
    </submittedName>
</protein>